<protein>
    <submittedName>
        <fullName evidence="3">Hypothetical exported protein</fullName>
    </submittedName>
</protein>
<dbReference type="EMBL" id="CP000910">
    <property type="protein sequence ID" value="ABY24457.1"/>
    <property type="molecule type" value="Genomic_DNA"/>
</dbReference>
<dbReference type="InterPro" id="IPR012347">
    <property type="entry name" value="Ferritin-like"/>
</dbReference>
<organism evidence="3 4">
    <name type="scientific">Renibacterium salmoninarum (strain ATCC 33209 / DSM 20767 / JCM 11484 / NBRC 15589 / NCIMB 2235)</name>
    <dbReference type="NCBI Taxonomy" id="288705"/>
    <lineage>
        <taxon>Bacteria</taxon>
        <taxon>Bacillati</taxon>
        <taxon>Actinomycetota</taxon>
        <taxon>Actinomycetes</taxon>
        <taxon>Micrococcales</taxon>
        <taxon>Micrococcaceae</taxon>
        <taxon>Renibacterium</taxon>
    </lineage>
</organism>
<gene>
    <name evidence="3" type="ordered locus">RSal33209_2732</name>
</gene>
<dbReference type="AlphaFoldDB" id="A9WTD6"/>
<evidence type="ECO:0000313" key="4">
    <source>
        <dbReference type="Proteomes" id="UP000002007"/>
    </source>
</evidence>
<evidence type="ECO:0000259" key="2">
    <source>
        <dbReference type="Pfam" id="PF03713"/>
    </source>
</evidence>
<reference evidence="4" key="1">
    <citation type="journal article" date="2008" name="J. Bacteriol.">
        <title>Genome sequence of the fish pathogen Renibacterium salmoninarum suggests reductive evolution away from an environmental Arthrobacter ancestor.</title>
        <authorList>
            <person name="Wiens G.D."/>
            <person name="Rockey D.D."/>
            <person name="Wu Z."/>
            <person name="Chang J."/>
            <person name="Levy R."/>
            <person name="Crane S."/>
            <person name="Chen D.S."/>
            <person name="Capri G.R."/>
            <person name="Burnett J.R."/>
            <person name="Sudheesh P.S."/>
            <person name="Schipma M.J."/>
            <person name="Burd H."/>
            <person name="Bhattacharyya A."/>
            <person name="Rhodes L.D."/>
            <person name="Kaul R."/>
            <person name="Strom M.S."/>
        </authorList>
    </citation>
    <scope>NUCLEOTIDE SEQUENCE [LARGE SCALE GENOMIC DNA]</scope>
    <source>
        <strain evidence="4">ATCC 33209 / DSM 20767 / JCM 11484 / NBRC 15589 / NCIMB 2235</strain>
    </source>
</reference>
<dbReference type="eggNOG" id="COG3544">
    <property type="taxonomic scope" value="Bacteria"/>
</dbReference>
<proteinExistence type="predicted"/>
<feature type="region of interest" description="Disordered" evidence="1">
    <location>
        <begin position="1"/>
        <end position="28"/>
    </location>
</feature>
<dbReference type="PANTHER" id="PTHR36933">
    <property type="entry name" value="SLL0788 PROTEIN"/>
    <property type="match status" value="1"/>
</dbReference>
<dbReference type="Gene3D" id="1.20.1260.10">
    <property type="match status" value="1"/>
</dbReference>
<evidence type="ECO:0000256" key="1">
    <source>
        <dbReference type="SAM" id="MobiDB-lite"/>
    </source>
</evidence>
<feature type="region of interest" description="Disordered" evidence="1">
    <location>
        <begin position="139"/>
        <end position="162"/>
    </location>
</feature>
<accession>A9WTD6</accession>
<name>A9WTD6_RENSM</name>
<sequence length="179" mass="18628">MTLALAGCSTNPDSMSGMNHGSASSDAAKANNSADTMFAQMMAVHHQQAVTMSDAVLGKPDVDPKVIDLAKRIKAAQGPEIEKMKSWLVAWGEPETMTGSMSMPGMMDESQLKALADASGADAGKLFLSQMIAHHEGAVESSKTEQAQGKSSEAKSLAASIVSGQQAEIDEMKSLLATA</sequence>
<dbReference type="KEGG" id="rsa:RSal33209_2732"/>
<evidence type="ECO:0000313" key="3">
    <source>
        <dbReference type="EMBL" id="ABY24457.1"/>
    </source>
</evidence>
<dbReference type="HOGENOM" id="CLU_074343_1_1_11"/>
<keyword evidence="4" id="KW-1185">Reference proteome</keyword>
<feature type="domain" description="DUF305" evidence="2">
    <location>
        <begin position="35"/>
        <end position="176"/>
    </location>
</feature>
<dbReference type="Pfam" id="PF03713">
    <property type="entry name" value="DUF305"/>
    <property type="match status" value="1"/>
</dbReference>
<feature type="compositionally biased region" description="Polar residues" evidence="1">
    <location>
        <begin position="8"/>
        <end position="21"/>
    </location>
</feature>
<dbReference type="Proteomes" id="UP000002007">
    <property type="component" value="Chromosome"/>
</dbReference>
<dbReference type="InterPro" id="IPR005183">
    <property type="entry name" value="DUF305_CopM-like"/>
</dbReference>
<dbReference type="PANTHER" id="PTHR36933:SF1">
    <property type="entry name" value="SLL0788 PROTEIN"/>
    <property type="match status" value="1"/>
</dbReference>